<comment type="subcellular location">
    <subcellularLocation>
        <location evidence="3">Cytoplasm</location>
    </subcellularLocation>
</comment>
<keyword evidence="5" id="KW-1185">Reference proteome</keyword>
<evidence type="ECO:0000256" key="1">
    <source>
        <dbReference type="ARBA" id="ARBA00007177"/>
    </source>
</evidence>
<keyword evidence="3" id="KW-0963">Cytoplasm</keyword>
<dbReference type="InterPro" id="IPR002669">
    <property type="entry name" value="UreD"/>
</dbReference>
<comment type="caution">
    <text evidence="4">The sequence shown here is derived from an EMBL/GenBank/DDBJ whole genome shotgun (WGS) entry which is preliminary data.</text>
</comment>
<comment type="function">
    <text evidence="3">Required for maturation of urease via the functional incorporation of the urease nickel metallocenter.</text>
</comment>
<comment type="similarity">
    <text evidence="1 3">Belongs to the UreD family.</text>
</comment>
<evidence type="ECO:0000313" key="4">
    <source>
        <dbReference type="EMBL" id="MDJ1158983.1"/>
    </source>
</evidence>
<dbReference type="PANTHER" id="PTHR33643:SF1">
    <property type="entry name" value="UREASE ACCESSORY PROTEIN D"/>
    <property type="match status" value="1"/>
</dbReference>
<dbReference type="EMBL" id="JASJEV010000007">
    <property type="protein sequence ID" value="MDJ1158983.1"/>
    <property type="molecule type" value="Genomic_DNA"/>
</dbReference>
<protein>
    <recommendedName>
        <fullName evidence="3">Urease accessory protein UreD</fullName>
    </recommendedName>
</protein>
<evidence type="ECO:0000313" key="5">
    <source>
        <dbReference type="Proteomes" id="UP001321492"/>
    </source>
</evidence>
<gene>
    <name evidence="3" type="primary">ureD</name>
    <name evidence="4" type="ORF">QNA08_12130</name>
</gene>
<keyword evidence="3" id="KW-0996">Nickel insertion</keyword>
<reference evidence="4 5" key="1">
    <citation type="submission" date="2023-05" db="EMBL/GenBank/DDBJ databases">
        <title>Chelatococcus sp. nov., a moderately thermophilic bacterium isolated from hot spring microbial mat.</title>
        <authorList>
            <person name="Hu C.-J."/>
            <person name="Li W.-J."/>
        </authorList>
    </citation>
    <scope>NUCLEOTIDE SEQUENCE [LARGE SCALE GENOMIC DNA]</scope>
    <source>
        <strain evidence="4 5">SYSU G07232</strain>
    </source>
</reference>
<dbReference type="PANTHER" id="PTHR33643">
    <property type="entry name" value="UREASE ACCESSORY PROTEIN D"/>
    <property type="match status" value="1"/>
</dbReference>
<evidence type="ECO:0000256" key="3">
    <source>
        <dbReference type="HAMAP-Rule" id="MF_01384"/>
    </source>
</evidence>
<dbReference type="Proteomes" id="UP001321492">
    <property type="component" value="Unassembled WGS sequence"/>
</dbReference>
<dbReference type="Pfam" id="PF01774">
    <property type="entry name" value="UreD"/>
    <property type="match status" value="1"/>
</dbReference>
<keyword evidence="2 3" id="KW-0143">Chaperone</keyword>
<dbReference type="HAMAP" id="MF_01384">
    <property type="entry name" value="UreD"/>
    <property type="match status" value="1"/>
</dbReference>
<evidence type="ECO:0000256" key="2">
    <source>
        <dbReference type="ARBA" id="ARBA00023186"/>
    </source>
</evidence>
<sequence>MPSYVRAEGGVRVAFAATGRGTRALTVAESGGYRLRFPRAEGSACEAVLINTGGGMAGGDRMNVAAELGEGADALLTTQAAEKVYRSDGPDTAVAVTLDLAAASRLAWLPQETILFDRARFSRRLDVRMAADATLTLAESIVFGRLAMGEVVADAAFADRWRIGRGGALVFAEDVRLSGDVAARLDRPAVGKGARALATVLHVAPGAEARLDEARAALEGSACEAGASAWNGLLLVRLLSPDAHALRRALVSFLERFRGRPMPRSW</sequence>
<organism evidence="4 5">
    <name type="scientific">Chelatococcus albus</name>
    <dbReference type="NCBI Taxonomy" id="3047466"/>
    <lineage>
        <taxon>Bacteria</taxon>
        <taxon>Pseudomonadati</taxon>
        <taxon>Pseudomonadota</taxon>
        <taxon>Alphaproteobacteria</taxon>
        <taxon>Hyphomicrobiales</taxon>
        <taxon>Chelatococcaceae</taxon>
        <taxon>Chelatococcus</taxon>
    </lineage>
</organism>
<comment type="subunit">
    <text evidence="3">UreD, UreF and UreG form a complex that acts as a GTP-hydrolysis-dependent molecular chaperone, activating the urease apoprotein by helping to assemble the nickel containing metallocenter of UreC. The UreE protein probably delivers the nickel.</text>
</comment>
<accession>A0ABT7AHZ8</accession>
<name>A0ABT7AHZ8_9HYPH</name>
<proteinExistence type="inferred from homology"/>